<dbReference type="Proteomes" id="UP000659388">
    <property type="component" value="Unassembled WGS sequence"/>
</dbReference>
<name>A0A937F1Z0_9BACT</name>
<dbReference type="GO" id="GO:0004175">
    <property type="term" value="F:endopeptidase activity"/>
    <property type="evidence" value="ECO:0007669"/>
    <property type="project" value="UniProtKB-ARBA"/>
</dbReference>
<evidence type="ECO:0000313" key="4">
    <source>
        <dbReference type="Proteomes" id="UP000659388"/>
    </source>
</evidence>
<evidence type="ECO:0000313" key="3">
    <source>
        <dbReference type="EMBL" id="MBL3654812.1"/>
    </source>
</evidence>
<dbReference type="Pfam" id="PF02517">
    <property type="entry name" value="Rce1-like"/>
    <property type="match status" value="1"/>
</dbReference>
<protein>
    <submittedName>
        <fullName evidence="3">CPBP family intramembrane metalloprotease</fullName>
    </submittedName>
</protein>
<keyword evidence="1" id="KW-1133">Transmembrane helix</keyword>
<keyword evidence="3" id="KW-0482">Metalloprotease</keyword>
<feature type="transmembrane region" description="Helical" evidence="1">
    <location>
        <begin position="111"/>
        <end position="129"/>
    </location>
</feature>
<accession>A0A937F1Z0</accession>
<feature type="transmembrane region" description="Helical" evidence="1">
    <location>
        <begin position="21"/>
        <end position="48"/>
    </location>
</feature>
<feature type="transmembrane region" description="Helical" evidence="1">
    <location>
        <begin position="205"/>
        <end position="226"/>
    </location>
</feature>
<dbReference type="GO" id="GO:0080120">
    <property type="term" value="P:CAAX-box protein maturation"/>
    <property type="evidence" value="ECO:0007669"/>
    <property type="project" value="UniProtKB-ARBA"/>
</dbReference>
<dbReference type="PANTHER" id="PTHR36435">
    <property type="entry name" value="SLR1288 PROTEIN"/>
    <property type="match status" value="1"/>
</dbReference>
<keyword evidence="4" id="KW-1185">Reference proteome</keyword>
<gene>
    <name evidence="3" type="ORF">JL102_01620</name>
</gene>
<feature type="transmembrane region" description="Helical" evidence="1">
    <location>
        <begin position="68"/>
        <end position="90"/>
    </location>
</feature>
<keyword evidence="1" id="KW-0472">Membrane</keyword>
<organism evidence="3 4">
    <name type="scientific">Fulvivirga sediminis</name>
    <dbReference type="NCBI Taxonomy" id="2803949"/>
    <lineage>
        <taxon>Bacteria</taxon>
        <taxon>Pseudomonadati</taxon>
        <taxon>Bacteroidota</taxon>
        <taxon>Cytophagia</taxon>
        <taxon>Cytophagales</taxon>
        <taxon>Fulvivirgaceae</taxon>
        <taxon>Fulvivirga</taxon>
    </lineage>
</organism>
<proteinExistence type="predicted"/>
<evidence type="ECO:0000256" key="1">
    <source>
        <dbReference type="SAM" id="Phobius"/>
    </source>
</evidence>
<feature type="transmembrane region" description="Helical" evidence="1">
    <location>
        <begin position="287"/>
        <end position="305"/>
    </location>
</feature>
<dbReference type="GO" id="GO:0008237">
    <property type="term" value="F:metallopeptidase activity"/>
    <property type="evidence" value="ECO:0007669"/>
    <property type="project" value="UniProtKB-KW"/>
</dbReference>
<keyword evidence="3" id="KW-0645">Protease</keyword>
<dbReference type="EMBL" id="JAESIY010000001">
    <property type="protein sequence ID" value="MBL3654812.1"/>
    <property type="molecule type" value="Genomic_DNA"/>
</dbReference>
<sequence length="311" mass="35056">MNKFDNNIHLSTGVSSLGSAIFIFVLALLGSLLGSVIGMMLCVPFFQGSITELTTALSNPQAYPDVKLILYVSQAFGTLFGMVCLPLLYLKFILKRPISIFFNKPVGIQPVVLTVLIVLSFMMVNALFIEWNANLVFPEFLKGFEQWARAKEDQMAEMTKFLTQFDGYTEIILAFIVIAVIAPIGEELVFRGFLQSLTHNYTKNIHVAIWLSAILFSTIHMQFFGFVPRLLLGALFGYLYYWSGNLIVPILAHLVNNGFTLIMVLLAKKELIAYDIENTDTVPLPTVLIFAIITTGLLVYFRNYFFRRQVS</sequence>
<evidence type="ECO:0000259" key="2">
    <source>
        <dbReference type="Pfam" id="PF02517"/>
    </source>
</evidence>
<dbReference type="PANTHER" id="PTHR36435:SF1">
    <property type="entry name" value="CAAX AMINO TERMINAL PROTEASE FAMILY PROTEIN"/>
    <property type="match status" value="1"/>
</dbReference>
<dbReference type="AlphaFoldDB" id="A0A937F1Z0"/>
<dbReference type="InterPro" id="IPR052710">
    <property type="entry name" value="CAAX_protease"/>
</dbReference>
<comment type="caution">
    <text evidence="3">The sequence shown here is derived from an EMBL/GenBank/DDBJ whole genome shotgun (WGS) entry which is preliminary data.</text>
</comment>
<dbReference type="InterPro" id="IPR003675">
    <property type="entry name" value="Rce1/LyrA-like_dom"/>
</dbReference>
<feature type="transmembrane region" description="Helical" evidence="1">
    <location>
        <begin position="171"/>
        <end position="193"/>
    </location>
</feature>
<dbReference type="RefSeq" id="WP_202241934.1">
    <property type="nucleotide sequence ID" value="NZ_JAESIY010000001.1"/>
</dbReference>
<keyword evidence="1" id="KW-0812">Transmembrane</keyword>
<feature type="domain" description="CAAX prenyl protease 2/Lysostaphin resistance protein A-like" evidence="2">
    <location>
        <begin position="171"/>
        <end position="258"/>
    </location>
</feature>
<reference evidence="3" key="1">
    <citation type="submission" date="2021-01" db="EMBL/GenBank/DDBJ databases">
        <title>Fulvivirga kasyanovii gen. nov., sp nov., a novel member of the phylum Bacteroidetes isolated from seawater in a mussel farm.</title>
        <authorList>
            <person name="Zhao L.-H."/>
            <person name="Wang Z.-J."/>
        </authorList>
    </citation>
    <scope>NUCLEOTIDE SEQUENCE</scope>
    <source>
        <strain evidence="3">2943</strain>
    </source>
</reference>
<keyword evidence="3" id="KW-0378">Hydrolase</keyword>